<dbReference type="EMBL" id="DSPX01000255">
    <property type="protein sequence ID" value="HGG03731.1"/>
    <property type="molecule type" value="Genomic_DNA"/>
</dbReference>
<keyword evidence="5" id="KW-0472">Membrane</keyword>
<name>A0A7C3VTW6_9CYAN</name>
<keyword evidence="2" id="KW-0997">Cell inner membrane</keyword>
<dbReference type="PANTHER" id="PTHR37481:SF1">
    <property type="entry name" value="LIPOPOLYSACCHARIDE EXPORT SYSTEM PROTEIN LPTC"/>
    <property type="match status" value="1"/>
</dbReference>
<dbReference type="InterPro" id="IPR026265">
    <property type="entry name" value="LptC"/>
</dbReference>
<dbReference type="GO" id="GO:0030288">
    <property type="term" value="C:outer membrane-bounded periplasmic space"/>
    <property type="evidence" value="ECO:0007669"/>
    <property type="project" value="TreeGrafter"/>
</dbReference>
<dbReference type="PROSITE" id="PS51257">
    <property type="entry name" value="PROKAR_LIPOPROTEIN"/>
    <property type="match status" value="1"/>
</dbReference>
<proteinExistence type="predicted"/>
<reference evidence="6" key="1">
    <citation type="journal article" date="2020" name="mSystems">
        <title>Genome- and Community-Level Interaction Insights into Carbon Utilization and Element Cycling Functions of Hydrothermarchaeota in Hydrothermal Sediment.</title>
        <authorList>
            <person name="Zhou Z."/>
            <person name="Liu Y."/>
            <person name="Xu W."/>
            <person name="Pan J."/>
            <person name="Luo Z.H."/>
            <person name="Li M."/>
        </authorList>
    </citation>
    <scope>NUCLEOTIDE SEQUENCE [LARGE SCALE GENOMIC DNA]</scope>
    <source>
        <strain evidence="6">SpSt-374</strain>
    </source>
</reference>
<gene>
    <name evidence="6" type="primary">lptC</name>
    <name evidence="6" type="ORF">ENR15_24615</name>
</gene>
<keyword evidence="3" id="KW-0812">Transmembrane</keyword>
<evidence type="ECO:0000256" key="4">
    <source>
        <dbReference type="ARBA" id="ARBA00022989"/>
    </source>
</evidence>
<accession>A0A7C3VTW6</accession>
<sequence length="383" mass="42367">MNQKKAALFVLVSFAFLWLLFGGVYGCQKPNNSNGNQEGNSGEKVEKSLTLKDVTLEQFSQDGKLIWKVISPLAKYEDGAKLALVEQPVGELFRDGVLVYKIQAKSGQLFEKSNKILLQDDVVATDVRSGAVLQGGELEWLPGEDLLLIRENLKGTHPQLLVTAKEARLHSRDRRMELSGQVVATTAEPVFQLRSENLVWQMAAQLVESTTKVQIDRYTCKTPSQCTPTDRATANQGKMNLAKKTATLEKNASLDLSKPPVNVAGDLIVWNLEEKTITSDKPLTILHEQQKTIIKAQKGKLDVPSNIFYLSEGVSGTSTEGQFDLASDQMMWDITKEQIEAEGNVVYRQNNPPMTTRGKKAFGKLQDRTITFSGGEVVTDVIP</sequence>
<dbReference type="NCBIfam" id="TIGR04409">
    <property type="entry name" value="LptC_YrbK"/>
    <property type="match status" value="1"/>
</dbReference>
<evidence type="ECO:0000313" key="6">
    <source>
        <dbReference type="EMBL" id="HGG03731.1"/>
    </source>
</evidence>
<dbReference type="Gene3D" id="2.60.450.10">
    <property type="entry name" value="Lipopolysaccharide (LPS) transport protein A like domain"/>
    <property type="match status" value="2"/>
</dbReference>
<evidence type="ECO:0000256" key="2">
    <source>
        <dbReference type="ARBA" id="ARBA00022519"/>
    </source>
</evidence>
<dbReference type="GO" id="GO:0015221">
    <property type="term" value="F:lipopolysaccharide transmembrane transporter activity"/>
    <property type="evidence" value="ECO:0007669"/>
    <property type="project" value="InterPro"/>
</dbReference>
<comment type="caution">
    <text evidence="6">The sequence shown here is derived from an EMBL/GenBank/DDBJ whole genome shotgun (WGS) entry which is preliminary data.</text>
</comment>
<dbReference type="Pfam" id="PF06835">
    <property type="entry name" value="LptC"/>
    <property type="match status" value="2"/>
</dbReference>
<dbReference type="InterPro" id="IPR010664">
    <property type="entry name" value="LipoPS_assembly_LptC-rel"/>
</dbReference>
<protein>
    <submittedName>
        <fullName evidence="6">LPS export ABC transporter periplasmic protein LptC</fullName>
    </submittedName>
</protein>
<evidence type="ECO:0000256" key="5">
    <source>
        <dbReference type="ARBA" id="ARBA00023136"/>
    </source>
</evidence>
<dbReference type="InterPro" id="IPR052363">
    <property type="entry name" value="LPS_export_LptC"/>
</dbReference>
<evidence type="ECO:0000256" key="3">
    <source>
        <dbReference type="ARBA" id="ARBA00022692"/>
    </source>
</evidence>
<organism evidence="6">
    <name type="scientific">Planktothricoides sp. SpSt-374</name>
    <dbReference type="NCBI Taxonomy" id="2282167"/>
    <lineage>
        <taxon>Bacteria</taxon>
        <taxon>Bacillati</taxon>
        <taxon>Cyanobacteriota</taxon>
        <taxon>Cyanophyceae</taxon>
        <taxon>Oscillatoriophycideae</taxon>
        <taxon>Oscillatoriales</taxon>
        <taxon>Oscillatoriaceae</taxon>
        <taxon>Planktothricoides</taxon>
    </lineage>
</organism>
<dbReference type="GO" id="GO:0017089">
    <property type="term" value="F:glycolipid transfer activity"/>
    <property type="evidence" value="ECO:0007669"/>
    <property type="project" value="TreeGrafter"/>
</dbReference>
<keyword evidence="1" id="KW-1003">Cell membrane</keyword>
<evidence type="ECO:0000256" key="1">
    <source>
        <dbReference type="ARBA" id="ARBA00022475"/>
    </source>
</evidence>
<dbReference type="GO" id="GO:0005886">
    <property type="term" value="C:plasma membrane"/>
    <property type="evidence" value="ECO:0007669"/>
    <property type="project" value="InterPro"/>
</dbReference>
<keyword evidence="4" id="KW-1133">Transmembrane helix</keyword>
<dbReference type="PANTHER" id="PTHR37481">
    <property type="entry name" value="LIPOPOLYSACCHARIDE EXPORT SYSTEM PROTEIN LPTC"/>
    <property type="match status" value="1"/>
</dbReference>
<dbReference type="AlphaFoldDB" id="A0A7C3VTW6"/>